<name>A0A699K9N8_TANCI</name>
<feature type="non-terminal residue" evidence="1">
    <location>
        <position position="1"/>
    </location>
</feature>
<comment type="caution">
    <text evidence="1">The sequence shown here is derived from an EMBL/GenBank/DDBJ whole genome shotgun (WGS) entry which is preliminary data.</text>
</comment>
<protein>
    <submittedName>
        <fullName evidence="1">Uncharacterized protein</fullName>
    </submittedName>
</protein>
<evidence type="ECO:0000313" key="1">
    <source>
        <dbReference type="EMBL" id="GFA82386.1"/>
    </source>
</evidence>
<dbReference type="EMBL" id="BKCJ010494910">
    <property type="protein sequence ID" value="GFA82386.1"/>
    <property type="molecule type" value="Genomic_DNA"/>
</dbReference>
<proteinExistence type="predicted"/>
<accession>A0A699K9N8</accession>
<reference evidence="1" key="1">
    <citation type="journal article" date="2019" name="Sci. Rep.">
        <title>Draft genome of Tanacetum cinerariifolium, the natural source of mosquito coil.</title>
        <authorList>
            <person name="Yamashiro T."/>
            <person name="Shiraishi A."/>
            <person name="Satake H."/>
            <person name="Nakayama K."/>
        </authorList>
    </citation>
    <scope>NUCLEOTIDE SEQUENCE</scope>
</reference>
<organism evidence="1">
    <name type="scientific">Tanacetum cinerariifolium</name>
    <name type="common">Dalmatian daisy</name>
    <name type="synonym">Chrysanthemum cinerariifolium</name>
    <dbReference type="NCBI Taxonomy" id="118510"/>
    <lineage>
        <taxon>Eukaryota</taxon>
        <taxon>Viridiplantae</taxon>
        <taxon>Streptophyta</taxon>
        <taxon>Embryophyta</taxon>
        <taxon>Tracheophyta</taxon>
        <taxon>Spermatophyta</taxon>
        <taxon>Magnoliopsida</taxon>
        <taxon>eudicotyledons</taxon>
        <taxon>Gunneridae</taxon>
        <taxon>Pentapetalae</taxon>
        <taxon>asterids</taxon>
        <taxon>campanulids</taxon>
        <taxon>Asterales</taxon>
        <taxon>Asteraceae</taxon>
        <taxon>Asteroideae</taxon>
        <taxon>Anthemideae</taxon>
        <taxon>Anthemidinae</taxon>
        <taxon>Tanacetum</taxon>
    </lineage>
</organism>
<gene>
    <name evidence="1" type="ORF">Tci_654358</name>
</gene>
<sequence length="249" mass="27940">VIRGSKTVSDTVLKHDLCELVIAEVRTVITDDGTGVLNLAKRDFKNLQTTRASLPHEIDAPNVKNFVKLDGNLRHFISLRNLSLTLTSVTRFDQVVGITVDSGPIKSRVKHLLGGVVQAMMSPGGSIVASLKNVNGFLAVYTSPDDLIRTDFKQEGVVLKLMLHIFEELVLLLGRRSLNIEIPRMEVCKVGKPWGFNTLFGEEEWGIFLKKTGHWPSYLQKVLYKSSIEAEVYTAIEEKKKKLPVKDRW</sequence>
<dbReference type="AlphaFoldDB" id="A0A699K9N8"/>